<name>A6G1F7_9BACT</name>
<feature type="domain" description="RNA polymerase sigma factor 70 region 4 type 2" evidence="8">
    <location>
        <begin position="116"/>
        <end position="165"/>
    </location>
</feature>
<dbReference type="InterPro" id="IPR039425">
    <property type="entry name" value="RNA_pol_sigma-70-like"/>
</dbReference>
<keyword evidence="10" id="KW-1185">Reference proteome</keyword>
<dbReference type="RefSeq" id="WP_006970556.1">
    <property type="nucleotide sequence ID" value="NZ_ABCS01000012.1"/>
</dbReference>
<dbReference type="InterPro" id="IPR013249">
    <property type="entry name" value="RNA_pol_sigma70_r4_t2"/>
</dbReference>
<evidence type="ECO:0000256" key="1">
    <source>
        <dbReference type="ARBA" id="ARBA00007788"/>
    </source>
</evidence>
<keyword evidence="4" id="KW-0731">Sigma factor</keyword>
<keyword evidence="3" id="KW-0805">Transcription regulation</keyword>
<dbReference type="Pfam" id="PF04542">
    <property type="entry name" value="Sigma70_r2"/>
    <property type="match status" value="1"/>
</dbReference>
<dbReference type="EMBL" id="ABCS01000012">
    <property type="protein sequence ID" value="EDM80221.1"/>
    <property type="molecule type" value="Genomic_DNA"/>
</dbReference>
<dbReference type="OrthoDB" id="5516450at2"/>
<dbReference type="InterPro" id="IPR016032">
    <property type="entry name" value="Sig_transdc_resp-reg_C-effctor"/>
</dbReference>
<dbReference type="eggNOG" id="COG1595">
    <property type="taxonomic scope" value="Bacteria"/>
</dbReference>
<organism evidence="9 10">
    <name type="scientific">Plesiocystis pacifica SIR-1</name>
    <dbReference type="NCBI Taxonomy" id="391625"/>
    <lineage>
        <taxon>Bacteria</taxon>
        <taxon>Pseudomonadati</taxon>
        <taxon>Myxococcota</taxon>
        <taxon>Polyangia</taxon>
        <taxon>Nannocystales</taxon>
        <taxon>Nannocystaceae</taxon>
        <taxon>Plesiocystis</taxon>
    </lineage>
</organism>
<dbReference type="InterPro" id="IPR036388">
    <property type="entry name" value="WH-like_DNA-bd_sf"/>
</dbReference>
<protein>
    <recommendedName>
        <fullName evidence="2">RNA polymerase sigma factor SigS</fullName>
    </recommendedName>
</protein>
<dbReference type="PANTHER" id="PTHR43133">
    <property type="entry name" value="RNA POLYMERASE ECF-TYPE SIGMA FACTO"/>
    <property type="match status" value="1"/>
</dbReference>
<comment type="function">
    <text evidence="6">Sigma factors are initiation factors that promote the attachment of RNA polymerase to specific initiation sites and are then released. Sigma-S contributes to the protection against external stress, thus playing a role in cellular fitness and survival.</text>
</comment>
<comment type="caution">
    <text evidence="9">The sequence shown here is derived from an EMBL/GenBank/DDBJ whole genome shotgun (WGS) entry which is preliminary data.</text>
</comment>
<dbReference type="STRING" id="391625.PPSIR1_36262"/>
<dbReference type="NCBIfam" id="TIGR02937">
    <property type="entry name" value="sigma70-ECF"/>
    <property type="match status" value="1"/>
</dbReference>
<evidence type="ECO:0000259" key="7">
    <source>
        <dbReference type="Pfam" id="PF04542"/>
    </source>
</evidence>
<dbReference type="InterPro" id="IPR013325">
    <property type="entry name" value="RNA_pol_sigma_r2"/>
</dbReference>
<dbReference type="InterPro" id="IPR007627">
    <property type="entry name" value="RNA_pol_sigma70_r2"/>
</dbReference>
<dbReference type="AlphaFoldDB" id="A6G1F7"/>
<gene>
    <name evidence="9" type="ORF">PPSIR1_36262</name>
</gene>
<evidence type="ECO:0000256" key="4">
    <source>
        <dbReference type="ARBA" id="ARBA00023082"/>
    </source>
</evidence>
<evidence type="ECO:0000313" key="9">
    <source>
        <dbReference type="EMBL" id="EDM80221.1"/>
    </source>
</evidence>
<dbReference type="SUPFAM" id="SSF46894">
    <property type="entry name" value="C-terminal effector domain of the bipartite response regulators"/>
    <property type="match status" value="1"/>
</dbReference>
<evidence type="ECO:0000256" key="2">
    <source>
        <dbReference type="ARBA" id="ARBA00021245"/>
    </source>
</evidence>
<dbReference type="PANTHER" id="PTHR43133:SF51">
    <property type="entry name" value="RNA POLYMERASE SIGMA FACTOR"/>
    <property type="match status" value="1"/>
</dbReference>
<dbReference type="Proteomes" id="UP000005801">
    <property type="component" value="Unassembled WGS sequence"/>
</dbReference>
<dbReference type="Gene3D" id="1.10.1740.10">
    <property type="match status" value="1"/>
</dbReference>
<dbReference type="Gene3D" id="1.10.10.10">
    <property type="entry name" value="Winged helix-like DNA-binding domain superfamily/Winged helix DNA-binding domain"/>
    <property type="match status" value="1"/>
</dbReference>
<dbReference type="GO" id="GO:0003677">
    <property type="term" value="F:DNA binding"/>
    <property type="evidence" value="ECO:0007669"/>
    <property type="project" value="InterPro"/>
</dbReference>
<evidence type="ECO:0000256" key="6">
    <source>
        <dbReference type="ARBA" id="ARBA00024701"/>
    </source>
</evidence>
<evidence type="ECO:0000256" key="5">
    <source>
        <dbReference type="ARBA" id="ARBA00023163"/>
    </source>
</evidence>
<dbReference type="GO" id="GO:0006352">
    <property type="term" value="P:DNA-templated transcription initiation"/>
    <property type="evidence" value="ECO:0007669"/>
    <property type="project" value="InterPro"/>
</dbReference>
<dbReference type="SUPFAM" id="SSF88946">
    <property type="entry name" value="Sigma2 domain of RNA polymerase sigma factors"/>
    <property type="match status" value="1"/>
</dbReference>
<accession>A6G1F7</accession>
<evidence type="ECO:0000259" key="8">
    <source>
        <dbReference type="Pfam" id="PF08281"/>
    </source>
</evidence>
<dbReference type="GO" id="GO:0016987">
    <property type="term" value="F:sigma factor activity"/>
    <property type="evidence" value="ECO:0007669"/>
    <property type="project" value="UniProtKB-KW"/>
</dbReference>
<sequence length="190" mass="21169">MAEVRHADPAVKRRAQARLVELVLPSVLGRARSIARTPADAEDAAQQAMIEIIESAKGFRGQGSLVRWCDRIAIRTTLRLLRRESRKLALVEGSIDPDMVASEGPDRRLSEAIPGEVQAYLAELSKDRFEVLMLRAQGFTIDEIASRTEASPNTVKDRLRMARKQVQRSIRQREVVAELGTKRDRGGGQS</sequence>
<evidence type="ECO:0000256" key="3">
    <source>
        <dbReference type="ARBA" id="ARBA00023015"/>
    </source>
</evidence>
<feature type="domain" description="RNA polymerase sigma-70 region 2" evidence="7">
    <location>
        <begin position="19"/>
        <end position="86"/>
    </location>
</feature>
<proteinExistence type="inferred from homology"/>
<keyword evidence="5" id="KW-0804">Transcription</keyword>
<dbReference type="InterPro" id="IPR014284">
    <property type="entry name" value="RNA_pol_sigma-70_dom"/>
</dbReference>
<reference evidence="9 10" key="1">
    <citation type="submission" date="2007-06" db="EMBL/GenBank/DDBJ databases">
        <authorList>
            <person name="Shimkets L."/>
            <person name="Ferriera S."/>
            <person name="Johnson J."/>
            <person name="Kravitz S."/>
            <person name="Beeson K."/>
            <person name="Sutton G."/>
            <person name="Rogers Y.-H."/>
            <person name="Friedman R."/>
            <person name="Frazier M."/>
            <person name="Venter J.C."/>
        </authorList>
    </citation>
    <scope>NUCLEOTIDE SEQUENCE [LARGE SCALE GENOMIC DNA]</scope>
    <source>
        <strain evidence="9 10">SIR-1</strain>
    </source>
</reference>
<comment type="similarity">
    <text evidence="1">Belongs to the sigma-70 factor family.</text>
</comment>
<dbReference type="Pfam" id="PF08281">
    <property type="entry name" value="Sigma70_r4_2"/>
    <property type="match status" value="1"/>
</dbReference>
<evidence type="ECO:0000313" key="10">
    <source>
        <dbReference type="Proteomes" id="UP000005801"/>
    </source>
</evidence>